<keyword evidence="1" id="KW-1133">Transmembrane helix</keyword>
<evidence type="ECO:0000256" key="1">
    <source>
        <dbReference type="SAM" id="Phobius"/>
    </source>
</evidence>
<keyword evidence="3" id="KW-1185">Reference proteome</keyword>
<feature type="transmembrane region" description="Helical" evidence="1">
    <location>
        <begin position="6"/>
        <end position="28"/>
    </location>
</feature>
<organism evidence="2 3">
    <name type="scientific">Escherichia phage JeanPiccard</name>
    <dbReference type="NCBI Taxonomy" id="2851955"/>
    <lineage>
        <taxon>Viruses</taxon>
        <taxon>Duplodnaviria</taxon>
        <taxon>Heunggongvirae</taxon>
        <taxon>Uroviricota</taxon>
        <taxon>Caudoviricetes</taxon>
        <taxon>Drexlerviridae</taxon>
        <taxon>Braunvirinae</taxon>
    </lineage>
</organism>
<sequence>MHNIIATIIFGATCLSFILGVVWLLTLLGF</sequence>
<evidence type="ECO:0000313" key="3">
    <source>
        <dbReference type="Proteomes" id="UP000828140"/>
    </source>
</evidence>
<name>A0AAE8B207_9CAUD</name>
<reference evidence="2" key="1">
    <citation type="journal article" date="2021" name="PLoS Biol.">
        <title>Systematic exploration of Escherichia coli phage-host interactions with the BASEL phage collection.</title>
        <authorList>
            <person name="Maffei E."/>
            <person name="Shaidullina A."/>
            <person name="Burkolter M."/>
            <person name="Heyer Y."/>
            <person name="Estermann F."/>
            <person name="Druelle V."/>
            <person name="Sauer P."/>
            <person name="Willi L."/>
            <person name="Michaelis S."/>
            <person name="Hilbi H."/>
            <person name="Thaler D.S."/>
            <person name="Harms A."/>
        </authorList>
    </citation>
    <scope>NUCLEOTIDE SEQUENCE</scope>
    <source>
        <strain evidence="2">Bas02</strain>
    </source>
</reference>
<dbReference type="Proteomes" id="UP000828140">
    <property type="component" value="Segment"/>
</dbReference>
<gene>
    <name evidence="2" type="ORF">bas02_0084</name>
</gene>
<accession>A0AAE8B207</accession>
<keyword evidence="1" id="KW-0472">Membrane</keyword>
<evidence type="ECO:0000313" key="2">
    <source>
        <dbReference type="EMBL" id="QXV80849.1"/>
    </source>
</evidence>
<protein>
    <submittedName>
        <fullName evidence="2">Uncharacterized protein</fullName>
    </submittedName>
</protein>
<keyword evidence="1" id="KW-0812">Transmembrane</keyword>
<dbReference type="EMBL" id="MZ501080">
    <property type="protein sequence ID" value="QXV80849.1"/>
    <property type="molecule type" value="Genomic_DNA"/>
</dbReference>
<proteinExistence type="predicted"/>